<keyword evidence="4 9" id="KW-0812">Transmembrane</keyword>
<feature type="domain" description="ABC transporter" evidence="10">
    <location>
        <begin position="26"/>
        <end position="265"/>
    </location>
</feature>
<feature type="transmembrane region" description="Helical" evidence="9">
    <location>
        <begin position="367"/>
        <end position="384"/>
    </location>
</feature>
<feature type="transmembrane region" description="Helical" evidence="9">
    <location>
        <begin position="396"/>
        <end position="417"/>
    </location>
</feature>
<evidence type="ECO:0000256" key="9">
    <source>
        <dbReference type="SAM" id="Phobius"/>
    </source>
</evidence>
<dbReference type="InterPro" id="IPR003593">
    <property type="entry name" value="AAA+_ATPase"/>
</dbReference>
<name>A0A182WG91_9DIPT</name>
<reference evidence="12" key="1">
    <citation type="submission" date="2013-03" db="EMBL/GenBank/DDBJ databases">
        <title>The Genome Sequence of Anopheles minimus MINIMUS1.</title>
        <authorList>
            <consortium name="The Broad Institute Genomics Platform"/>
            <person name="Neafsey D.E."/>
            <person name="Walton C."/>
            <person name="Walker B."/>
            <person name="Young S.K."/>
            <person name="Zeng Q."/>
            <person name="Gargeya S."/>
            <person name="Fitzgerald M."/>
            <person name="Haas B."/>
            <person name="Abouelleil A."/>
            <person name="Allen A.W."/>
            <person name="Alvarado L."/>
            <person name="Arachchi H.M."/>
            <person name="Berlin A.M."/>
            <person name="Chapman S.B."/>
            <person name="Gainer-Dewar J."/>
            <person name="Goldberg J."/>
            <person name="Griggs A."/>
            <person name="Gujja S."/>
            <person name="Hansen M."/>
            <person name="Howarth C."/>
            <person name="Imamovic A."/>
            <person name="Ireland A."/>
            <person name="Larimer J."/>
            <person name="McCowan C."/>
            <person name="Murphy C."/>
            <person name="Pearson M."/>
            <person name="Poon T.W."/>
            <person name="Priest M."/>
            <person name="Roberts A."/>
            <person name="Saif S."/>
            <person name="Shea T."/>
            <person name="Sisk P."/>
            <person name="Sykes S."/>
            <person name="Wortman J."/>
            <person name="Nusbaum C."/>
            <person name="Birren B."/>
        </authorList>
    </citation>
    <scope>NUCLEOTIDE SEQUENCE [LARGE SCALE GENOMIC DNA]</scope>
    <source>
        <strain evidence="12">MINIMUS1</strain>
    </source>
</reference>
<dbReference type="Pfam" id="PF01061">
    <property type="entry name" value="ABC2_membrane"/>
    <property type="match status" value="1"/>
</dbReference>
<sequence length="615" mass="69351">MMLAIGDPGSIPMESLESTSVREFELSFRNVSYGVKHKRDRTHSVILKNLSGSFRSGRLVGIMGPSGAGKSTLLNVLSGFKKNNVTGQLMVDGQRLSERRSRKVISYTQQEVCLWSALTVEESLRYAAEFKLPRTIDPQQKDVRVRELLHVLGLASCADTLTSSVSGGQAKRLSIGLELLSDPKVMLLDEPTSGLDTVAAYQVLAHVKQLAARGRVIACVIHQPNSQQLLLIDDLYVLAKGRRIYSGPTGEMVTQFARFGLECPVSHNPADYGMHQTLYAIEPSRYIFYFTALEVASLDQEDERLKRLMLEEEKDIFDYNPPKLMVEKSFDGSYQRYALSTLQQLGVLLQRTARCTLRDSYQFKARILINIAIALITSVAFYNTGNNADRILANTAVLIINLYAIFFTSIVSAVLVYPRESACFVLESKNNWYSLRAYYLAKIVVELPTLILSSSVFFLIVYYFTAQPFEWLRIGTFALVCLMFGWISQMLGLLLGSVMSVQNSVFVSILIMVPASLFSGFFVPLRDASVLLKPLLYVSFVRYAFEGAVHAIYGFDRADLECPEVFCYFRQLKRFLEFVSMPDLAYRYDLLALLGWIVLLMGAVYFSLRRRIKQD</sequence>
<evidence type="ECO:0000256" key="4">
    <source>
        <dbReference type="ARBA" id="ARBA00022692"/>
    </source>
</evidence>
<dbReference type="PANTHER" id="PTHR48041:SF118">
    <property type="entry name" value="ATP-BINDING CASSETTE TRANSPORTER (ABC TRANSPORTER) FAMILY G MEMBER 16"/>
    <property type="match status" value="1"/>
</dbReference>
<protein>
    <recommendedName>
        <fullName evidence="10">ABC transporter domain-containing protein</fullName>
    </recommendedName>
</protein>
<feature type="transmembrane region" description="Helical" evidence="9">
    <location>
        <begin position="505"/>
        <end position="523"/>
    </location>
</feature>
<dbReference type="VEuPathDB" id="VectorBase:AMIN009389"/>
<evidence type="ECO:0000256" key="6">
    <source>
        <dbReference type="ARBA" id="ARBA00022840"/>
    </source>
</evidence>
<proteinExistence type="inferred from homology"/>
<evidence type="ECO:0000256" key="1">
    <source>
        <dbReference type="ARBA" id="ARBA00004141"/>
    </source>
</evidence>
<dbReference type="GO" id="GO:0140359">
    <property type="term" value="F:ABC-type transporter activity"/>
    <property type="evidence" value="ECO:0007669"/>
    <property type="project" value="InterPro"/>
</dbReference>
<dbReference type="GO" id="GO:0005524">
    <property type="term" value="F:ATP binding"/>
    <property type="evidence" value="ECO:0007669"/>
    <property type="project" value="UniProtKB-KW"/>
</dbReference>
<dbReference type="PROSITE" id="PS50893">
    <property type="entry name" value="ABC_TRANSPORTER_2"/>
    <property type="match status" value="1"/>
</dbReference>
<dbReference type="GO" id="GO:0005886">
    <property type="term" value="C:plasma membrane"/>
    <property type="evidence" value="ECO:0007669"/>
    <property type="project" value="TreeGrafter"/>
</dbReference>
<dbReference type="InterPro" id="IPR027417">
    <property type="entry name" value="P-loop_NTPase"/>
</dbReference>
<feature type="transmembrane region" description="Helical" evidence="9">
    <location>
        <begin position="437"/>
        <end position="464"/>
    </location>
</feature>
<keyword evidence="6" id="KW-0067">ATP-binding</keyword>
<dbReference type="STRING" id="112268.A0A182WG91"/>
<evidence type="ECO:0000256" key="2">
    <source>
        <dbReference type="ARBA" id="ARBA00005814"/>
    </source>
</evidence>
<keyword evidence="5" id="KW-0547">Nucleotide-binding</keyword>
<reference evidence="11" key="2">
    <citation type="submission" date="2020-05" db="UniProtKB">
        <authorList>
            <consortium name="EnsemblMetazoa"/>
        </authorList>
    </citation>
    <scope>IDENTIFICATION</scope>
    <source>
        <strain evidence="11">MINIMUS1</strain>
    </source>
</reference>
<dbReference type="Gene3D" id="3.40.50.300">
    <property type="entry name" value="P-loop containing nucleotide triphosphate hydrolases"/>
    <property type="match status" value="1"/>
</dbReference>
<dbReference type="SUPFAM" id="SSF52540">
    <property type="entry name" value="P-loop containing nucleoside triphosphate hydrolases"/>
    <property type="match status" value="1"/>
</dbReference>
<evidence type="ECO:0000256" key="5">
    <source>
        <dbReference type="ARBA" id="ARBA00022741"/>
    </source>
</evidence>
<dbReference type="GO" id="GO:0016887">
    <property type="term" value="F:ATP hydrolysis activity"/>
    <property type="evidence" value="ECO:0007669"/>
    <property type="project" value="InterPro"/>
</dbReference>
<keyword evidence="12" id="KW-1185">Reference proteome</keyword>
<dbReference type="PANTHER" id="PTHR48041">
    <property type="entry name" value="ABC TRANSPORTER G FAMILY MEMBER 28"/>
    <property type="match status" value="1"/>
</dbReference>
<comment type="similarity">
    <text evidence="2">Belongs to the ABC transporter superfamily. ABCG family. Eye pigment precursor importer (TC 3.A.1.204) subfamily.</text>
</comment>
<feature type="transmembrane region" description="Helical" evidence="9">
    <location>
        <begin position="590"/>
        <end position="608"/>
    </location>
</feature>
<dbReference type="Proteomes" id="UP000075920">
    <property type="component" value="Unassembled WGS sequence"/>
</dbReference>
<keyword evidence="7 9" id="KW-1133">Transmembrane helix</keyword>
<evidence type="ECO:0000256" key="7">
    <source>
        <dbReference type="ARBA" id="ARBA00022989"/>
    </source>
</evidence>
<evidence type="ECO:0000259" key="10">
    <source>
        <dbReference type="PROSITE" id="PS50893"/>
    </source>
</evidence>
<dbReference type="AlphaFoldDB" id="A0A182WG91"/>
<accession>A0A182WG91</accession>
<feature type="transmembrane region" description="Helical" evidence="9">
    <location>
        <begin position="476"/>
        <end position="499"/>
    </location>
</feature>
<evidence type="ECO:0000313" key="12">
    <source>
        <dbReference type="Proteomes" id="UP000075920"/>
    </source>
</evidence>
<dbReference type="PROSITE" id="PS00211">
    <property type="entry name" value="ABC_TRANSPORTER_1"/>
    <property type="match status" value="1"/>
</dbReference>
<dbReference type="InterPro" id="IPR013525">
    <property type="entry name" value="ABC2_TM"/>
</dbReference>
<dbReference type="InterPro" id="IPR050352">
    <property type="entry name" value="ABCG_transporters"/>
</dbReference>
<evidence type="ECO:0000256" key="3">
    <source>
        <dbReference type="ARBA" id="ARBA00022448"/>
    </source>
</evidence>
<keyword evidence="8 9" id="KW-0472">Membrane</keyword>
<dbReference type="InterPro" id="IPR017871">
    <property type="entry name" value="ABC_transporter-like_CS"/>
</dbReference>
<comment type="subcellular location">
    <subcellularLocation>
        <location evidence="1">Membrane</location>
        <topology evidence="1">Multi-pass membrane protein</topology>
    </subcellularLocation>
</comment>
<dbReference type="Pfam" id="PF00005">
    <property type="entry name" value="ABC_tran"/>
    <property type="match status" value="1"/>
</dbReference>
<dbReference type="SMART" id="SM00382">
    <property type="entry name" value="AAA"/>
    <property type="match status" value="1"/>
</dbReference>
<dbReference type="EnsemblMetazoa" id="AMIN009389-RA">
    <property type="protein sequence ID" value="AMIN009389-PA"/>
    <property type="gene ID" value="AMIN009389"/>
</dbReference>
<keyword evidence="3" id="KW-0813">Transport</keyword>
<evidence type="ECO:0000313" key="11">
    <source>
        <dbReference type="EnsemblMetazoa" id="AMIN009389-PA"/>
    </source>
</evidence>
<organism evidence="11 12">
    <name type="scientific">Anopheles minimus</name>
    <dbReference type="NCBI Taxonomy" id="112268"/>
    <lineage>
        <taxon>Eukaryota</taxon>
        <taxon>Metazoa</taxon>
        <taxon>Ecdysozoa</taxon>
        <taxon>Arthropoda</taxon>
        <taxon>Hexapoda</taxon>
        <taxon>Insecta</taxon>
        <taxon>Pterygota</taxon>
        <taxon>Neoptera</taxon>
        <taxon>Endopterygota</taxon>
        <taxon>Diptera</taxon>
        <taxon>Nematocera</taxon>
        <taxon>Culicoidea</taxon>
        <taxon>Culicidae</taxon>
        <taxon>Anophelinae</taxon>
        <taxon>Anopheles</taxon>
    </lineage>
</organism>
<evidence type="ECO:0000256" key="8">
    <source>
        <dbReference type="ARBA" id="ARBA00023136"/>
    </source>
</evidence>
<dbReference type="InterPro" id="IPR003439">
    <property type="entry name" value="ABC_transporter-like_ATP-bd"/>
</dbReference>